<gene>
    <name evidence="1" type="ORF">MENTE1834_LOCUS17606</name>
</gene>
<evidence type="ECO:0000313" key="2">
    <source>
        <dbReference type="Proteomes" id="UP001497535"/>
    </source>
</evidence>
<dbReference type="Proteomes" id="UP001497535">
    <property type="component" value="Unassembled WGS sequence"/>
</dbReference>
<comment type="caution">
    <text evidence="1">The sequence shown here is derived from an EMBL/GenBank/DDBJ whole genome shotgun (WGS) entry which is preliminary data.</text>
</comment>
<protein>
    <submittedName>
        <fullName evidence="1">Uncharacterized protein</fullName>
    </submittedName>
</protein>
<accession>A0ACB0YWJ7</accession>
<dbReference type="EMBL" id="CAVMJV010000020">
    <property type="protein sequence ID" value="CAK5066588.1"/>
    <property type="molecule type" value="Genomic_DNA"/>
</dbReference>
<reference evidence="1" key="1">
    <citation type="submission" date="2023-11" db="EMBL/GenBank/DDBJ databases">
        <authorList>
            <person name="Poullet M."/>
        </authorList>
    </citation>
    <scope>NUCLEOTIDE SEQUENCE</scope>
    <source>
        <strain evidence="1">E1834</strain>
    </source>
</reference>
<sequence length="78" mass="9205">MPQCNGARKVLFLETIWMGQLVQFVSFLELYRLVFRNAKAILNEESYQLSCRSNIHSRPFCRHRSLYALQGKRNEPSL</sequence>
<organism evidence="1 2">
    <name type="scientific">Meloidogyne enterolobii</name>
    <name type="common">Root-knot nematode worm</name>
    <name type="synonym">Meloidogyne mayaguensis</name>
    <dbReference type="NCBI Taxonomy" id="390850"/>
    <lineage>
        <taxon>Eukaryota</taxon>
        <taxon>Metazoa</taxon>
        <taxon>Ecdysozoa</taxon>
        <taxon>Nematoda</taxon>
        <taxon>Chromadorea</taxon>
        <taxon>Rhabditida</taxon>
        <taxon>Tylenchina</taxon>
        <taxon>Tylenchomorpha</taxon>
        <taxon>Tylenchoidea</taxon>
        <taxon>Meloidogynidae</taxon>
        <taxon>Meloidogyninae</taxon>
        <taxon>Meloidogyne</taxon>
    </lineage>
</organism>
<proteinExistence type="predicted"/>
<name>A0ACB0YWJ7_MELEN</name>
<keyword evidence="2" id="KW-1185">Reference proteome</keyword>
<evidence type="ECO:0000313" key="1">
    <source>
        <dbReference type="EMBL" id="CAK5066588.1"/>
    </source>
</evidence>